<keyword evidence="1" id="KW-1133">Transmembrane helix</keyword>
<dbReference type="EMBL" id="JAPCWZ010000005">
    <property type="protein sequence ID" value="KAK8862916.1"/>
    <property type="molecule type" value="Genomic_DNA"/>
</dbReference>
<evidence type="ECO:0000313" key="3">
    <source>
        <dbReference type="Proteomes" id="UP001390339"/>
    </source>
</evidence>
<comment type="caution">
    <text evidence="2">The sequence shown here is derived from an EMBL/GenBank/DDBJ whole genome shotgun (WGS) entry which is preliminary data.</text>
</comment>
<keyword evidence="3" id="KW-1185">Reference proteome</keyword>
<accession>A0ABR2IH63</accession>
<evidence type="ECO:0000256" key="1">
    <source>
        <dbReference type="SAM" id="Phobius"/>
    </source>
</evidence>
<feature type="transmembrane region" description="Helical" evidence="1">
    <location>
        <begin position="74"/>
        <end position="97"/>
    </location>
</feature>
<protein>
    <submittedName>
        <fullName evidence="2">Uncharacterized protein</fullName>
    </submittedName>
</protein>
<keyword evidence="1" id="KW-0812">Transmembrane</keyword>
<reference evidence="2 3" key="1">
    <citation type="journal article" date="2024" name="IMA Fungus">
        <title>Apiospora arundinis, a panoply of carbohydrate-active enzymes and secondary metabolites.</title>
        <authorList>
            <person name="Sorensen T."/>
            <person name="Petersen C."/>
            <person name="Muurmann A.T."/>
            <person name="Christiansen J.V."/>
            <person name="Brundto M.L."/>
            <person name="Overgaard C.K."/>
            <person name="Boysen A.T."/>
            <person name="Wollenberg R.D."/>
            <person name="Larsen T.O."/>
            <person name="Sorensen J.L."/>
            <person name="Nielsen K.L."/>
            <person name="Sondergaard T.E."/>
        </authorList>
    </citation>
    <scope>NUCLEOTIDE SEQUENCE [LARGE SCALE GENOMIC DNA]</scope>
    <source>
        <strain evidence="2 3">AAU 773</strain>
    </source>
</reference>
<dbReference type="Proteomes" id="UP001390339">
    <property type="component" value="Unassembled WGS sequence"/>
</dbReference>
<name>A0ABR2IH63_9PEZI</name>
<sequence length="134" mass="14276">MRCPLASSARRFLPSSRDASLRSSRIRASCSAVLGAPPCRPTPALSSSMARRSRSASSALAWASRAAVRAADDFLAIVAVDLPVAVAGLVVAVVAVVRACCCAARRWEKEAEEEERAFRDRAAWSSSIELNMVV</sequence>
<proteinExistence type="predicted"/>
<evidence type="ECO:0000313" key="2">
    <source>
        <dbReference type="EMBL" id="KAK8862916.1"/>
    </source>
</evidence>
<gene>
    <name evidence="2" type="ORF">PGQ11_009151</name>
</gene>
<organism evidence="2 3">
    <name type="scientific">Apiospora arundinis</name>
    <dbReference type="NCBI Taxonomy" id="335852"/>
    <lineage>
        <taxon>Eukaryota</taxon>
        <taxon>Fungi</taxon>
        <taxon>Dikarya</taxon>
        <taxon>Ascomycota</taxon>
        <taxon>Pezizomycotina</taxon>
        <taxon>Sordariomycetes</taxon>
        <taxon>Xylariomycetidae</taxon>
        <taxon>Amphisphaeriales</taxon>
        <taxon>Apiosporaceae</taxon>
        <taxon>Apiospora</taxon>
    </lineage>
</organism>
<keyword evidence="1" id="KW-0472">Membrane</keyword>